<dbReference type="Gene3D" id="2.30.29.30">
    <property type="entry name" value="Pleckstrin-homology domain (PH domain)/Phosphotyrosine-binding domain (PTB)"/>
    <property type="match status" value="1"/>
</dbReference>
<dbReference type="GO" id="GO:0030971">
    <property type="term" value="F:receptor tyrosine kinase binding"/>
    <property type="evidence" value="ECO:0007669"/>
    <property type="project" value="TreeGrafter"/>
</dbReference>
<feature type="domain" description="PH" evidence="5">
    <location>
        <begin position="10"/>
        <end position="108"/>
    </location>
</feature>
<dbReference type="GO" id="GO:0016301">
    <property type="term" value="F:kinase activity"/>
    <property type="evidence" value="ECO:0007669"/>
    <property type="project" value="UniProtKB-KW"/>
</dbReference>
<gene>
    <name evidence="6" type="primary">SRMS</name>
    <name evidence="6" type="ORF">AWC38_SpisGene12909</name>
</gene>
<reference evidence="7" key="1">
    <citation type="journal article" date="2017" name="bioRxiv">
        <title>Comparative analysis of the genomes of Stylophora pistillata and Acropora digitifera provides evidence for extensive differences between species of corals.</title>
        <authorList>
            <person name="Voolstra C.R."/>
            <person name="Li Y."/>
            <person name="Liew Y.J."/>
            <person name="Baumgarten S."/>
            <person name="Zoccola D."/>
            <person name="Flot J.-F."/>
            <person name="Tambutte S."/>
            <person name="Allemand D."/>
            <person name="Aranda M."/>
        </authorList>
    </citation>
    <scope>NUCLEOTIDE SEQUENCE [LARGE SCALE GENOMIC DNA]</scope>
</reference>
<dbReference type="GO" id="GO:0007167">
    <property type="term" value="P:enzyme-linked receptor protein signaling pathway"/>
    <property type="evidence" value="ECO:0007669"/>
    <property type="project" value="TreeGrafter"/>
</dbReference>
<dbReference type="Pfam" id="PF00169">
    <property type="entry name" value="PH"/>
    <property type="match status" value="1"/>
</dbReference>
<dbReference type="GO" id="GO:0016477">
    <property type="term" value="P:cell migration"/>
    <property type="evidence" value="ECO:0007669"/>
    <property type="project" value="TreeGrafter"/>
</dbReference>
<dbReference type="SMART" id="SM00233">
    <property type="entry name" value="PH"/>
    <property type="match status" value="1"/>
</dbReference>
<comment type="caution">
    <text evidence="6">The sequence shown here is derived from an EMBL/GenBank/DDBJ whole genome shotgun (WGS) entry which is preliminary data.</text>
</comment>
<dbReference type="InterPro" id="IPR011993">
    <property type="entry name" value="PH-like_dom_sf"/>
</dbReference>
<evidence type="ECO:0000256" key="1">
    <source>
        <dbReference type="ARBA" id="ARBA00022999"/>
    </source>
</evidence>
<dbReference type="InterPro" id="IPR001849">
    <property type="entry name" value="PH_domain"/>
</dbReference>
<dbReference type="Gene3D" id="3.30.505.10">
    <property type="entry name" value="SH2 domain"/>
    <property type="match status" value="1"/>
</dbReference>
<dbReference type="OrthoDB" id="270167at2759"/>
<feature type="domain" description="SH2" evidence="4">
    <location>
        <begin position="229"/>
        <end position="321"/>
    </location>
</feature>
<dbReference type="CDD" id="cd00821">
    <property type="entry name" value="PH"/>
    <property type="match status" value="1"/>
</dbReference>
<name>A0A2B4S0I3_STYPI</name>
<dbReference type="PROSITE" id="PS50001">
    <property type="entry name" value="SH2"/>
    <property type="match status" value="1"/>
</dbReference>
<dbReference type="SMART" id="SM00252">
    <property type="entry name" value="SH2"/>
    <property type="match status" value="1"/>
</dbReference>
<evidence type="ECO:0000259" key="4">
    <source>
        <dbReference type="PROSITE" id="PS50001"/>
    </source>
</evidence>
<evidence type="ECO:0000256" key="2">
    <source>
        <dbReference type="PROSITE-ProRule" id="PRU00191"/>
    </source>
</evidence>
<proteinExistence type="predicted"/>
<dbReference type="InterPro" id="IPR036860">
    <property type="entry name" value="SH2_dom_sf"/>
</dbReference>
<keyword evidence="6" id="KW-0418">Kinase</keyword>
<dbReference type="Proteomes" id="UP000225706">
    <property type="component" value="Unassembled WGS sequence"/>
</dbReference>
<keyword evidence="6" id="KW-0808">Transferase</keyword>
<dbReference type="PROSITE" id="PS50003">
    <property type="entry name" value="PH_DOMAIN"/>
    <property type="match status" value="1"/>
</dbReference>
<dbReference type="PANTHER" id="PTHR19969">
    <property type="entry name" value="SH2-SH3 ADAPTOR PROTEIN-RELATED"/>
    <property type="match status" value="1"/>
</dbReference>
<protein>
    <submittedName>
        <fullName evidence="6">Tyrosine-protein kinase Srms</fullName>
    </submittedName>
</protein>
<dbReference type="CDD" id="cd00173">
    <property type="entry name" value="SH2"/>
    <property type="match status" value="1"/>
</dbReference>
<evidence type="ECO:0000313" key="6">
    <source>
        <dbReference type="EMBL" id="PFX22553.1"/>
    </source>
</evidence>
<organism evidence="6 7">
    <name type="scientific">Stylophora pistillata</name>
    <name type="common">Smooth cauliflower coral</name>
    <dbReference type="NCBI Taxonomy" id="50429"/>
    <lineage>
        <taxon>Eukaryota</taxon>
        <taxon>Metazoa</taxon>
        <taxon>Cnidaria</taxon>
        <taxon>Anthozoa</taxon>
        <taxon>Hexacorallia</taxon>
        <taxon>Scleractinia</taxon>
        <taxon>Astrocoeniina</taxon>
        <taxon>Pocilloporidae</taxon>
        <taxon>Stylophora</taxon>
    </lineage>
</organism>
<evidence type="ECO:0000259" key="5">
    <source>
        <dbReference type="PROSITE" id="PS50003"/>
    </source>
</evidence>
<dbReference type="GO" id="GO:0035591">
    <property type="term" value="F:signaling adaptor activity"/>
    <property type="evidence" value="ECO:0007669"/>
    <property type="project" value="TreeGrafter"/>
</dbReference>
<dbReference type="Pfam" id="PF00017">
    <property type="entry name" value="SH2"/>
    <property type="match status" value="1"/>
</dbReference>
<dbReference type="GO" id="GO:0005737">
    <property type="term" value="C:cytoplasm"/>
    <property type="evidence" value="ECO:0007669"/>
    <property type="project" value="TreeGrafter"/>
</dbReference>
<evidence type="ECO:0000256" key="3">
    <source>
        <dbReference type="SAM" id="MobiDB-lite"/>
    </source>
</evidence>
<evidence type="ECO:0000313" key="7">
    <source>
        <dbReference type="Proteomes" id="UP000225706"/>
    </source>
</evidence>
<sequence>MGTTERQRGVKYMEGYLDFKESSKWLNYWAVLHGFELLLVKDEKTDISLKENIKCQIGINANSSFSSGKTSKDKFEFELKVNRKKYLFRTNSELLRLQWVHSIGLASQGKLPANSTNFESECGKSPTNNNEPLKRKISNQYTEVPIFNISPDEFNISPGVKGEEEMQKTILGKGKHHSFSSHCKKLLGIKEKLKDNGDDSEEQPRPDSLGAEATPEALYDDFPDSKPPWFFGKLTRENAETVLQPHSEGSFLVRESETVRKLGAYTLSLKHRDKFRHHKIETLFDGNLVIKGHEDKPFPNLVTLMKYFTKSQEQDIVMKPVICDTSTNSVENAMKGYEPMDARLPPTGCEERIDPNEAMETRGRQVKQSYENIPTKPPLRSRVTSPDLFGTRCYENIPTKGVRSATVAGYEAMDPKGAPVLPPRQTVVKHPGYENIPEKEPEPLPPRQSTSQGYVNLPPKDVEDPPTLPPRIPSRVHGYENVPTRDVRSPPSQSLPYQNIRPDVPSRRQGRPPPSLSRANTAFTTEGNKRRKSCWKLVYDLICMSSEMNQPEVSTEWLNKRLGTAAEHLSVLDTTWFSDKDASTDFSKDYRLSTVE</sequence>
<feature type="region of interest" description="Disordered" evidence="3">
    <location>
        <begin position="414"/>
        <end position="525"/>
    </location>
</feature>
<dbReference type="SUPFAM" id="SSF55550">
    <property type="entry name" value="SH2 domain"/>
    <property type="match status" value="1"/>
</dbReference>
<dbReference type="PANTHER" id="PTHR19969:SF5">
    <property type="entry name" value="CRK-LIKE PROTEIN"/>
    <property type="match status" value="1"/>
</dbReference>
<keyword evidence="7" id="KW-1185">Reference proteome</keyword>
<dbReference type="InterPro" id="IPR000980">
    <property type="entry name" value="SH2"/>
</dbReference>
<accession>A0A2B4S0I3</accession>
<dbReference type="EMBL" id="LSMT01000235">
    <property type="protein sequence ID" value="PFX22553.1"/>
    <property type="molecule type" value="Genomic_DNA"/>
</dbReference>
<dbReference type="SUPFAM" id="SSF50729">
    <property type="entry name" value="PH domain-like"/>
    <property type="match status" value="1"/>
</dbReference>
<dbReference type="PRINTS" id="PR00401">
    <property type="entry name" value="SH2DOMAIN"/>
</dbReference>
<dbReference type="InterPro" id="IPR051184">
    <property type="entry name" value="Tyrosine-phos_adapter"/>
</dbReference>
<keyword evidence="1 2" id="KW-0727">SH2 domain</keyword>
<dbReference type="AlphaFoldDB" id="A0A2B4S0I3"/>